<keyword evidence="4" id="KW-0175">Coiled coil</keyword>
<dbReference type="Pfam" id="PF13087">
    <property type="entry name" value="AAA_12"/>
    <property type="match status" value="1"/>
</dbReference>
<dbReference type="CDD" id="cd06008">
    <property type="entry name" value="NF-X1-zinc-finger"/>
    <property type="match status" value="1"/>
</dbReference>
<dbReference type="InterPro" id="IPR003959">
    <property type="entry name" value="ATPase_AAA_core"/>
</dbReference>
<dbReference type="InterPro" id="IPR003593">
    <property type="entry name" value="AAA+_ATPase"/>
</dbReference>
<dbReference type="FunFam" id="3.40.50.300:FF:000216">
    <property type="entry name" value="Type VII secretion ATPase EccA"/>
    <property type="match status" value="3"/>
</dbReference>
<dbReference type="PANTHER" id="PTHR43392:SF2">
    <property type="entry name" value="AAA-TYPE ATPASE FAMILY PROTEIN _ ANKYRIN REPEAT FAMILY PROTEIN"/>
    <property type="match status" value="1"/>
</dbReference>
<dbReference type="Gene3D" id="3.40.50.300">
    <property type="entry name" value="P-loop containing nucleotide triphosphate hydrolases"/>
    <property type="match status" value="4"/>
</dbReference>
<evidence type="ECO:0000313" key="8">
    <source>
        <dbReference type="Proteomes" id="UP001220324"/>
    </source>
</evidence>
<sequence>MCPEISTLVRNLMYPELQDDDKTKNRPAPRGLQDRVIFIQHDHPEVNFAQISDSRDEGSKESKRNTFEVEFVLKIVKYLGQQGYGTDRLVVLTPYLGQLHLLRDELSKQNDPVLNDLDSYDLVRAGLVSQANADHSKRPIKLSTIDNYQGEESDIVIASLTRSNKQGKIGFMAAAERVNVLLSRARDILIIVGNAETFLASRKGKVCWGPLLNHMKSNRHIYNGLPIRCAHHPHVATVVEKPADFERECPDGGCAAPCGVKLNCGVHDCPYKCHQLSDHSRMECKKLITSKCSRGHSRTLPCAQTSTACRSCFKEDQAQKRRIERDARLDAERQRKQSEYALVLAEAQAEIAHLKKIRNDEFEDGERQRILTQCQEEINTMTRVPESQTAVNAIAITAKVTESPTPLNHSDLSGDATRKNEAQKPHIKQAEIEAPQTSSTSKNDWDYQKQFLNARSVEIDALMEMIGLEAVKEKFLAIKSKVDVSISQGIKLDAERFGTVFMGNPGTGKTTVARLYAKFLASVGVIPGNDFFETTGSKLANEGVTGCQKTLDKILEKGGGAFFIDEAYQLTQGTFGGTQVLDFLIAEIENLTGKIVFILAGYQRSMEMFLGHNQGLTSRFPHELKFGDYADGELLQILAQGIQNRWRQQMKVEDGLGGLYCRIVARRIGRGRGKEGFGNARAVENAIAKIADHQSVRLRLEKLQAGVKINSFFLTKEDLIGPEPSRAVENSEAWKRMNAMIGLNTVKDSLEALLGTFRWNYDRELLEQSPVAYSLNKVFLGSPGTGKTTVAKLYGQILVDMGMLSNGEVVIKNPSDFVGSAIGESEKNTKAILASTVGKVLVIDEAYGLFGGGNSDGTGARSDIYRTAVVDTIVAEVQSVPGEDRCVLLLGYKDQMQQMFQHVNPGLSRRFPMDQSFVFEDFTREQMYEILNMKLKEQDLGISEIGRQVALEIIERSRNRLNFGNAGEVDILLNSAKMRLQKRITSSKGSSKDLPILDAPDFDENFDRADKNELSVRKLFDGVVGLEECILKLEGYQELVRRLRKLNMDPREEVPFNFLFRGPPGTGKTSTARKMGQIYYDMGLLSSAEVIEASATDLMGQYVGQTGPKTQKLLETALGKVLFIDEAYRLADGKFGQEAMGELVDNITKPAFFHKLIIILAGYDDQLNELMAINPGLTSRFPESLPFYALSSGSCIQLLTKLLSNRQKSLKEKGEVDLDLAALENSLDSFFAEMEVRFVALSRTPGWANARDIETLAKEIFKKSLRDSEGATILVSEGRLLETLDCMLSDRSSRDVSERLPFRHSMAKEEKLSESKYQTTSIVNMDTNLTERHDTIEEQQPVLAPDPREHTPAETRRDTGVADEVWEQLQQDKATADALDRQYLELQKAEREQRQIVQNFTAQEPEPPSNPDDNSKRLHELARLRRESERREQEAILERLAKDRAAGEQKRRVEERKQQKLREMGVCPVGFRWIKSGNGYRCAGGSHFVDDADLA</sequence>
<dbReference type="InterPro" id="IPR041679">
    <property type="entry name" value="DNA2/NAM7-like_C"/>
</dbReference>
<dbReference type="InterPro" id="IPR027417">
    <property type="entry name" value="P-loop_NTPase"/>
</dbReference>
<dbReference type="Gene3D" id="1.10.8.60">
    <property type="match status" value="2"/>
</dbReference>
<dbReference type="Pfam" id="PF17866">
    <property type="entry name" value="AAA_lid_6"/>
    <property type="match status" value="1"/>
</dbReference>
<dbReference type="InterPro" id="IPR047187">
    <property type="entry name" value="SF1_C_Upf1"/>
</dbReference>
<organism evidence="7 8">
    <name type="scientific">Penicillium frequentans</name>
    <dbReference type="NCBI Taxonomy" id="3151616"/>
    <lineage>
        <taxon>Eukaryota</taxon>
        <taxon>Fungi</taxon>
        <taxon>Dikarya</taxon>
        <taxon>Ascomycota</taxon>
        <taxon>Pezizomycotina</taxon>
        <taxon>Eurotiomycetes</taxon>
        <taxon>Eurotiomycetidae</taxon>
        <taxon>Eurotiales</taxon>
        <taxon>Aspergillaceae</taxon>
        <taxon>Penicillium</taxon>
    </lineage>
</organism>
<feature type="region of interest" description="Disordered" evidence="5">
    <location>
        <begin position="1336"/>
        <end position="1362"/>
    </location>
</feature>
<evidence type="ECO:0000313" key="7">
    <source>
        <dbReference type="EMBL" id="KAJ5544147.1"/>
    </source>
</evidence>
<keyword evidence="8" id="KW-1185">Reference proteome</keyword>
<name>A0AAD6CY70_9EURO</name>
<dbReference type="CDD" id="cd00009">
    <property type="entry name" value="AAA"/>
    <property type="match status" value="3"/>
</dbReference>
<feature type="compositionally biased region" description="Basic and acidic residues" evidence="5">
    <location>
        <begin position="1346"/>
        <end position="1360"/>
    </location>
</feature>
<dbReference type="EMBL" id="JAQIZZ010000004">
    <property type="protein sequence ID" value="KAJ5544147.1"/>
    <property type="molecule type" value="Genomic_DNA"/>
</dbReference>
<dbReference type="InterPro" id="IPR000641">
    <property type="entry name" value="CbxX/CfxQ"/>
</dbReference>
<dbReference type="SMART" id="SM00382">
    <property type="entry name" value="AAA"/>
    <property type="match status" value="3"/>
</dbReference>
<dbReference type="InterPro" id="IPR050773">
    <property type="entry name" value="CbxX/CfxQ_RuBisCO_ESX"/>
</dbReference>
<evidence type="ECO:0000256" key="4">
    <source>
        <dbReference type="SAM" id="Coils"/>
    </source>
</evidence>
<evidence type="ECO:0000256" key="3">
    <source>
        <dbReference type="ARBA" id="ARBA00022840"/>
    </source>
</evidence>
<reference evidence="7 8" key="1">
    <citation type="journal article" date="2023" name="IMA Fungus">
        <title>Comparative genomic study of the Penicillium genus elucidates a diverse pangenome and 15 lateral gene transfer events.</title>
        <authorList>
            <person name="Petersen C."/>
            <person name="Sorensen T."/>
            <person name="Nielsen M.R."/>
            <person name="Sondergaard T.E."/>
            <person name="Sorensen J.L."/>
            <person name="Fitzpatrick D.A."/>
            <person name="Frisvad J.C."/>
            <person name="Nielsen K.L."/>
        </authorList>
    </citation>
    <scope>NUCLEOTIDE SEQUENCE [LARGE SCALE GENOMIC DNA]</scope>
    <source>
        <strain evidence="7 8">IBT 35679</strain>
    </source>
</reference>
<accession>A0AAD6CY70</accession>
<proteinExistence type="inferred from homology"/>
<evidence type="ECO:0000256" key="5">
    <source>
        <dbReference type="SAM" id="MobiDB-lite"/>
    </source>
</evidence>
<keyword evidence="2" id="KW-0547">Nucleotide-binding</keyword>
<protein>
    <submittedName>
        <fullName evidence="7">P-loop containing nucleoside triphosphate hydrolase protein</fullName>
    </submittedName>
</protein>
<keyword evidence="7" id="KW-0378">Hydrolase</keyword>
<feature type="domain" description="AAA+ ATPase" evidence="6">
    <location>
        <begin position="1054"/>
        <end position="1191"/>
    </location>
</feature>
<feature type="domain" description="AAA+ ATPase" evidence="6">
    <location>
        <begin position="773"/>
        <end position="923"/>
    </location>
</feature>
<dbReference type="Proteomes" id="UP001220324">
    <property type="component" value="Unassembled WGS sequence"/>
</dbReference>
<dbReference type="SUPFAM" id="SSF52540">
    <property type="entry name" value="P-loop containing nucleoside triphosphate hydrolases"/>
    <property type="match status" value="4"/>
</dbReference>
<evidence type="ECO:0000256" key="1">
    <source>
        <dbReference type="ARBA" id="ARBA00010378"/>
    </source>
</evidence>
<dbReference type="GO" id="GO:0016887">
    <property type="term" value="F:ATP hydrolysis activity"/>
    <property type="evidence" value="ECO:0007669"/>
    <property type="project" value="InterPro"/>
</dbReference>
<comment type="caution">
    <text evidence="7">The sequence shown here is derived from an EMBL/GenBank/DDBJ whole genome shotgun (WGS) entry which is preliminary data.</text>
</comment>
<keyword evidence="3" id="KW-0067">ATP-binding</keyword>
<dbReference type="GO" id="GO:0005524">
    <property type="term" value="F:ATP binding"/>
    <property type="evidence" value="ECO:0007669"/>
    <property type="project" value="UniProtKB-KW"/>
</dbReference>
<evidence type="ECO:0000256" key="2">
    <source>
        <dbReference type="ARBA" id="ARBA00022741"/>
    </source>
</evidence>
<gene>
    <name evidence="7" type="ORF">N7494_005426</name>
</gene>
<feature type="region of interest" description="Disordered" evidence="5">
    <location>
        <begin position="403"/>
        <end position="443"/>
    </location>
</feature>
<dbReference type="InterPro" id="IPR041627">
    <property type="entry name" value="AAA_lid_6"/>
</dbReference>
<feature type="coiled-coil region" evidence="4">
    <location>
        <begin position="1369"/>
        <end position="1399"/>
    </location>
</feature>
<dbReference type="PRINTS" id="PR00819">
    <property type="entry name" value="CBXCFQXSUPER"/>
</dbReference>
<dbReference type="Pfam" id="PF00004">
    <property type="entry name" value="AAA"/>
    <property type="match status" value="3"/>
</dbReference>
<dbReference type="PANTHER" id="PTHR43392">
    <property type="entry name" value="AAA-TYPE ATPASE FAMILY PROTEIN / ANKYRIN REPEAT FAMILY PROTEIN"/>
    <property type="match status" value="1"/>
</dbReference>
<dbReference type="FunFam" id="3.40.50.300:FF:001660">
    <property type="entry name" value="NF-X1 finger and helicase protein, putative"/>
    <property type="match status" value="1"/>
</dbReference>
<feature type="domain" description="AAA+ ATPase" evidence="6">
    <location>
        <begin position="495"/>
        <end position="626"/>
    </location>
</feature>
<dbReference type="CDD" id="cd18808">
    <property type="entry name" value="SF1_C_Upf1"/>
    <property type="match status" value="1"/>
</dbReference>
<feature type="compositionally biased region" description="Basic and acidic residues" evidence="5">
    <location>
        <begin position="416"/>
        <end position="431"/>
    </location>
</feature>
<comment type="similarity">
    <text evidence="1">Belongs to the CbxX/CfxQ family.</text>
</comment>
<evidence type="ECO:0000259" key="6">
    <source>
        <dbReference type="SMART" id="SM00382"/>
    </source>
</evidence>
<dbReference type="FunFam" id="1.10.8.60:FF:000160">
    <property type="entry name" value="WGS project CABT00000000 data, contig 2.55"/>
    <property type="match status" value="1"/>
</dbReference>